<name>A0A3P1BJ53_9BACT</name>
<reference evidence="1 2" key="1">
    <citation type="submission" date="2018-11" db="EMBL/GenBank/DDBJ databases">
        <authorList>
            <person name="Zhou Z."/>
            <person name="Wang G."/>
        </authorList>
    </citation>
    <scope>NUCLEOTIDE SEQUENCE [LARGE SCALE GENOMIC DNA]</scope>
    <source>
        <strain evidence="1 2">KCTC52004</strain>
    </source>
</reference>
<organism evidence="1 2">
    <name type="scientific">Larkinella rosea</name>
    <dbReference type="NCBI Taxonomy" id="2025312"/>
    <lineage>
        <taxon>Bacteria</taxon>
        <taxon>Pseudomonadati</taxon>
        <taxon>Bacteroidota</taxon>
        <taxon>Cytophagia</taxon>
        <taxon>Cytophagales</taxon>
        <taxon>Spirosomataceae</taxon>
        <taxon>Larkinella</taxon>
    </lineage>
</organism>
<evidence type="ECO:0000313" key="1">
    <source>
        <dbReference type="EMBL" id="RRB01068.1"/>
    </source>
</evidence>
<comment type="caution">
    <text evidence="1">The sequence shown here is derived from an EMBL/GenBank/DDBJ whole genome shotgun (WGS) entry which is preliminary data.</text>
</comment>
<dbReference type="InterPro" id="IPR036390">
    <property type="entry name" value="WH_DNA-bd_sf"/>
</dbReference>
<protein>
    <submittedName>
        <fullName evidence="1">Rrf2 family transcriptional regulator</fullName>
    </submittedName>
</protein>
<dbReference type="RefSeq" id="WP_124877530.1">
    <property type="nucleotide sequence ID" value="NZ_RQJO01000010.1"/>
</dbReference>
<dbReference type="AlphaFoldDB" id="A0A3P1BJ53"/>
<dbReference type="PANTHER" id="PTHR33221">
    <property type="entry name" value="WINGED HELIX-TURN-HELIX TRANSCRIPTIONAL REGULATOR, RRF2 FAMILY"/>
    <property type="match status" value="1"/>
</dbReference>
<dbReference type="OrthoDB" id="213028at2"/>
<dbReference type="PANTHER" id="PTHR33221:SF15">
    <property type="entry name" value="HTH-TYPE TRANSCRIPTIONAL REGULATOR YWGB-RELATED"/>
    <property type="match status" value="1"/>
</dbReference>
<dbReference type="Pfam" id="PF02082">
    <property type="entry name" value="Rrf2"/>
    <property type="match status" value="1"/>
</dbReference>
<keyword evidence="2" id="KW-1185">Reference proteome</keyword>
<evidence type="ECO:0000313" key="2">
    <source>
        <dbReference type="Proteomes" id="UP000271925"/>
    </source>
</evidence>
<dbReference type="Proteomes" id="UP000271925">
    <property type="component" value="Unassembled WGS sequence"/>
</dbReference>
<dbReference type="PROSITE" id="PS51197">
    <property type="entry name" value="HTH_RRF2_2"/>
    <property type="match status" value="1"/>
</dbReference>
<proteinExistence type="predicted"/>
<sequence>MTNSRFSIAIHILTLLAKAGPEWVSSDYLAGSVNINPVLIRKEVSNLRKKGLIISKEGKNGGSSLAKPAEKILLSEVYQAVRPASLLGQTRNSPNPDCPVGRQINSHLDTLFQTAENAMISQLHQTTLAEFSEQFH</sequence>
<accession>A0A3P1BJ53</accession>
<dbReference type="GO" id="GO:0005829">
    <property type="term" value="C:cytosol"/>
    <property type="evidence" value="ECO:0007669"/>
    <property type="project" value="TreeGrafter"/>
</dbReference>
<dbReference type="InterPro" id="IPR000944">
    <property type="entry name" value="Tscrpt_reg_Rrf2"/>
</dbReference>
<dbReference type="InterPro" id="IPR036388">
    <property type="entry name" value="WH-like_DNA-bd_sf"/>
</dbReference>
<dbReference type="EMBL" id="RQJO01000010">
    <property type="protein sequence ID" value="RRB01068.1"/>
    <property type="molecule type" value="Genomic_DNA"/>
</dbReference>
<dbReference type="Gene3D" id="1.10.10.10">
    <property type="entry name" value="Winged helix-like DNA-binding domain superfamily/Winged helix DNA-binding domain"/>
    <property type="match status" value="1"/>
</dbReference>
<dbReference type="SUPFAM" id="SSF46785">
    <property type="entry name" value="Winged helix' DNA-binding domain"/>
    <property type="match status" value="1"/>
</dbReference>
<gene>
    <name evidence="1" type="ORF">EHT25_23115</name>
</gene>
<dbReference type="GO" id="GO:0003700">
    <property type="term" value="F:DNA-binding transcription factor activity"/>
    <property type="evidence" value="ECO:0007669"/>
    <property type="project" value="TreeGrafter"/>
</dbReference>